<keyword evidence="4" id="KW-1134">Transmembrane beta strand</keyword>
<dbReference type="PANTHER" id="PTHR30026">
    <property type="entry name" value="OUTER MEMBRANE PROTEIN TOLC"/>
    <property type="match status" value="1"/>
</dbReference>
<dbReference type="Proteomes" id="UP000318483">
    <property type="component" value="Chromosome"/>
</dbReference>
<evidence type="ECO:0000313" key="10">
    <source>
        <dbReference type="EMBL" id="QDY69626.1"/>
    </source>
</evidence>
<dbReference type="SUPFAM" id="SSF56954">
    <property type="entry name" value="Outer membrane efflux proteins (OEP)"/>
    <property type="match status" value="1"/>
</dbReference>
<dbReference type="GO" id="GO:0015288">
    <property type="term" value="F:porin activity"/>
    <property type="evidence" value="ECO:0007669"/>
    <property type="project" value="TreeGrafter"/>
</dbReference>
<organism evidence="10 11">
    <name type="scientific">Qingshengfaniella alkalisoli</name>
    <dbReference type="NCBI Taxonomy" id="2599296"/>
    <lineage>
        <taxon>Bacteria</taxon>
        <taxon>Pseudomonadati</taxon>
        <taxon>Pseudomonadota</taxon>
        <taxon>Alphaproteobacteria</taxon>
        <taxon>Rhodobacterales</taxon>
        <taxon>Paracoccaceae</taxon>
        <taxon>Qingshengfaniella</taxon>
    </lineage>
</organism>
<dbReference type="PANTHER" id="PTHR30026:SF22">
    <property type="entry name" value="OUTER MEMBRANE EFFLUX PROTEIN"/>
    <property type="match status" value="1"/>
</dbReference>
<evidence type="ECO:0000256" key="5">
    <source>
        <dbReference type="ARBA" id="ARBA00022692"/>
    </source>
</evidence>
<keyword evidence="7" id="KW-0998">Cell outer membrane</keyword>
<dbReference type="InterPro" id="IPR051906">
    <property type="entry name" value="TolC-like"/>
</dbReference>
<reference evidence="10 11" key="1">
    <citation type="submission" date="2019-07" db="EMBL/GenBank/DDBJ databases">
        <title>Litoreibacter alkalisoli sp. nov., isolated from saline-alkaline soil.</title>
        <authorList>
            <person name="Wang S."/>
            <person name="Xu L."/>
            <person name="Xing Y.-T."/>
            <person name="Sun J.-Q."/>
        </authorList>
    </citation>
    <scope>NUCLEOTIDE SEQUENCE [LARGE SCALE GENOMIC DNA]</scope>
    <source>
        <strain evidence="10 11">LN3S51</strain>
    </source>
</reference>
<dbReference type="EMBL" id="CP042261">
    <property type="protein sequence ID" value="QDY69626.1"/>
    <property type="molecule type" value="Genomic_DNA"/>
</dbReference>
<gene>
    <name evidence="10" type="ORF">FPZ52_08315</name>
</gene>
<evidence type="ECO:0000256" key="3">
    <source>
        <dbReference type="ARBA" id="ARBA00022448"/>
    </source>
</evidence>
<dbReference type="Gene3D" id="1.20.1600.10">
    <property type="entry name" value="Outer membrane efflux proteins (OEP)"/>
    <property type="match status" value="1"/>
</dbReference>
<keyword evidence="3" id="KW-0813">Transport</keyword>
<evidence type="ECO:0000256" key="9">
    <source>
        <dbReference type="SAM" id="SignalP"/>
    </source>
</evidence>
<dbReference type="InterPro" id="IPR010130">
    <property type="entry name" value="T1SS_OMP_TolC"/>
</dbReference>
<dbReference type="KEGG" id="lit:FPZ52_08315"/>
<comment type="similarity">
    <text evidence="2">Belongs to the outer membrane factor (OMF) (TC 1.B.17) family.</text>
</comment>
<dbReference type="RefSeq" id="WP_146365004.1">
    <property type="nucleotide sequence ID" value="NZ_CP042261.1"/>
</dbReference>
<feature type="coiled-coil region" evidence="8">
    <location>
        <begin position="180"/>
        <end position="207"/>
    </location>
</feature>
<keyword evidence="9" id="KW-0732">Signal</keyword>
<dbReference type="AlphaFoldDB" id="A0A5B8I9I1"/>
<dbReference type="OrthoDB" id="9789368at2"/>
<accession>A0A5B8I9I1</accession>
<dbReference type="GO" id="GO:0015562">
    <property type="term" value="F:efflux transmembrane transporter activity"/>
    <property type="evidence" value="ECO:0007669"/>
    <property type="project" value="InterPro"/>
</dbReference>
<feature type="chain" id="PRO_5022763501" evidence="9">
    <location>
        <begin position="28"/>
        <end position="463"/>
    </location>
</feature>
<evidence type="ECO:0000313" key="11">
    <source>
        <dbReference type="Proteomes" id="UP000318483"/>
    </source>
</evidence>
<keyword evidence="11" id="KW-1185">Reference proteome</keyword>
<dbReference type="NCBIfam" id="TIGR01844">
    <property type="entry name" value="type_I_sec_TolC"/>
    <property type="match status" value="1"/>
</dbReference>
<keyword evidence="5" id="KW-0812">Transmembrane</keyword>
<name>A0A5B8I9I1_9RHOB</name>
<evidence type="ECO:0000256" key="8">
    <source>
        <dbReference type="SAM" id="Coils"/>
    </source>
</evidence>
<dbReference type="Pfam" id="PF02321">
    <property type="entry name" value="OEP"/>
    <property type="match status" value="2"/>
</dbReference>
<keyword evidence="8" id="KW-0175">Coiled coil</keyword>
<evidence type="ECO:0000256" key="6">
    <source>
        <dbReference type="ARBA" id="ARBA00023136"/>
    </source>
</evidence>
<protein>
    <submittedName>
        <fullName evidence="10">TolC family outer membrane protein</fullName>
    </submittedName>
</protein>
<dbReference type="GO" id="GO:0009279">
    <property type="term" value="C:cell outer membrane"/>
    <property type="evidence" value="ECO:0007669"/>
    <property type="project" value="UniProtKB-SubCell"/>
</dbReference>
<keyword evidence="6" id="KW-0472">Membrane</keyword>
<proteinExistence type="inferred from homology"/>
<dbReference type="GO" id="GO:1990281">
    <property type="term" value="C:efflux pump complex"/>
    <property type="evidence" value="ECO:0007669"/>
    <property type="project" value="TreeGrafter"/>
</dbReference>
<evidence type="ECO:0000256" key="2">
    <source>
        <dbReference type="ARBA" id="ARBA00007613"/>
    </source>
</evidence>
<evidence type="ECO:0000256" key="7">
    <source>
        <dbReference type="ARBA" id="ARBA00023237"/>
    </source>
</evidence>
<evidence type="ECO:0000256" key="4">
    <source>
        <dbReference type="ARBA" id="ARBA00022452"/>
    </source>
</evidence>
<evidence type="ECO:0000256" key="1">
    <source>
        <dbReference type="ARBA" id="ARBA00004442"/>
    </source>
</evidence>
<comment type="subcellular location">
    <subcellularLocation>
        <location evidence="1">Cell outer membrane</location>
    </subcellularLocation>
</comment>
<feature type="signal peptide" evidence="9">
    <location>
        <begin position="1"/>
        <end position="27"/>
    </location>
</feature>
<dbReference type="InterPro" id="IPR003423">
    <property type="entry name" value="OMP_efflux"/>
</dbReference>
<sequence length="463" mass="50225">MTRRPSLTKTRILATALVAITATQAISETLTDALVSAYNNSHLLEQNRAVLRAADEDVAQAVAVLRPTLDYGVSRQFQQDFDNDNTVAYNTLELTSDLTIYEFGRNRVAIEAAKESVLSARESLIAQEQSVFLDAVAAYMSVRRALEFVNLGQSNVRVLQEEVRAAQDRFEVGEVTRTDVAQAQSRLALAEANLSSAEGDLEVARENYRLAVGRYPGDLAPPPALPRVPATEAEARTVALRTHPRILEAQHLVTVAELNMSRAEAAVMPSLSASASVGYSDQQSSDGNLEPSARAGISFGGPIYRGGALNSVFRQARAQRDQNRANLLQTSSSIAERLGVAWANAEVARATLEATGRQIEAAQIAFDGTREEATLGSRTTLDVLNAEQELLNARADRIDATAQEYIAYYSLLAAMGQLTVDYLNLPVTAYDPSAYYNSVRNAPAIGSEQGIRLDRVLQSIGKY</sequence>